<evidence type="ECO:0000313" key="1">
    <source>
        <dbReference type="EMBL" id="KAH6627340.1"/>
    </source>
</evidence>
<accession>A0ACB7P2D7</accession>
<organism evidence="1 2">
    <name type="scientific">Chaetomium tenue</name>
    <dbReference type="NCBI Taxonomy" id="1854479"/>
    <lineage>
        <taxon>Eukaryota</taxon>
        <taxon>Fungi</taxon>
        <taxon>Dikarya</taxon>
        <taxon>Ascomycota</taxon>
        <taxon>Pezizomycotina</taxon>
        <taxon>Sordariomycetes</taxon>
        <taxon>Sordariomycetidae</taxon>
        <taxon>Sordariales</taxon>
        <taxon>Chaetomiaceae</taxon>
        <taxon>Chaetomium</taxon>
    </lineage>
</organism>
<protein>
    <submittedName>
        <fullName evidence="1">Uncharacterized protein</fullName>
    </submittedName>
</protein>
<reference evidence="1 2" key="1">
    <citation type="journal article" date="2021" name="Nat. Commun.">
        <title>Genetic determinants of endophytism in the Arabidopsis root mycobiome.</title>
        <authorList>
            <person name="Mesny F."/>
            <person name="Miyauchi S."/>
            <person name="Thiergart T."/>
            <person name="Pickel B."/>
            <person name="Atanasova L."/>
            <person name="Karlsson M."/>
            <person name="Huettel B."/>
            <person name="Barry K.W."/>
            <person name="Haridas S."/>
            <person name="Chen C."/>
            <person name="Bauer D."/>
            <person name="Andreopoulos W."/>
            <person name="Pangilinan J."/>
            <person name="LaButti K."/>
            <person name="Riley R."/>
            <person name="Lipzen A."/>
            <person name="Clum A."/>
            <person name="Drula E."/>
            <person name="Henrissat B."/>
            <person name="Kohler A."/>
            <person name="Grigoriev I.V."/>
            <person name="Martin F.M."/>
            <person name="Hacquard S."/>
        </authorList>
    </citation>
    <scope>NUCLEOTIDE SEQUENCE [LARGE SCALE GENOMIC DNA]</scope>
    <source>
        <strain evidence="1 2">MPI-SDFR-AT-0079</strain>
    </source>
</reference>
<gene>
    <name evidence="1" type="ORF">F5144DRAFT_548816</name>
</gene>
<keyword evidence="2" id="KW-1185">Reference proteome</keyword>
<dbReference type="Proteomes" id="UP000724584">
    <property type="component" value="Unassembled WGS sequence"/>
</dbReference>
<proteinExistence type="predicted"/>
<sequence>MPERSSKRPEMGQRRASDSVVESGTQTEDDQVLEEQDVGLPRTRSLSRHRQLAQRPSRDAQVTRRPDEAITPQNHPDRRGALAVRLDMDLDIEITMHAKIKGVIELSILGGVVSVTWSRDELD</sequence>
<name>A0ACB7P2D7_9PEZI</name>
<evidence type="ECO:0000313" key="2">
    <source>
        <dbReference type="Proteomes" id="UP000724584"/>
    </source>
</evidence>
<dbReference type="EMBL" id="JAGIZQ010000005">
    <property type="protein sequence ID" value="KAH6627340.1"/>
    <property type="molecule type" value="Genomic_DNA"/>
</dbReference>
<comment type="caution">
    <text evidence="1">The sequence shown here is derived from an EMBL/GenBank/DDBJ whole genome shotgun (WGS) entry which is preliminary data.</text>
</comment>